<name>A0A803P8T1_CANSA</name>
<dbReference type="AlphaFoldDB" id="A0A803P8T1"/>
<sequence>MGFSQEKAIQHFSNFIESVGSLPEKKGSHKHPHSIILKTKNTSRPQQPDDPKNLEEEEVTSRVDAEGEGDTNDPKSSNHEEYKNYDKDNYTKLVELRQKAADREAELVEQKEQNKRMQKILIAMKKAIENAGIQVDPVTFPSMQEGTEESLLSLKEVKNKRIRSLIPLGILAELAILQKDITRVSQRQKGDDSESDCEDQEPYARNILEVELPRNFEMPEMTVYTGDTDPIQFPGIALLAAPKASGKPCVQFQETPRYSQHSVVALAHSDYGLSANGPTPGACTQYPAQSTSLAASATAAPKALQSKGSSKGSS</sequence>
<dbReference type="EnsemblPlants" id="evm.model.03.374">
    <property type="protein sequence ID" value="cds.evm.model.03.374"/>
    <property type="gene ID" value="evm.TU.03.374"/>
</dbReference>
<keyword evidence="1" id="KW-0175">Coiled coil</keyword>
<evidence type="ECO:0000256" key="1">
    <source>
        <dbReference type="SAM" id="Coils"/>
    </source>
</evidence>
<reference evidence="3" key="1">
    <citation type="submission" date="2018-11" db="EMBL/GenBank/DDBJ databases">
        <authorList>
            <person name="Grassa J C."/>
        </authorList>
    </citation>
    <scope>NUCLEOTIDE SEQUENCE [LARGE SCALE GENOMIC DNA]</scope>
</reference>
<evidence type="ECO:0000313" key="4">
    <source>
        <dbReference type="Proteomes" id="UP000596661"/>
    </source>
</evidence>
<dbReference type="EMBL" id="UZAU01000253">
    <property type="status" value="NOT_ANNOTATED_CDS"/>
    <property type="molecule type" value="Genomic_DNA"/>
</dbReference>
<accession>A0A803P8T1</accession>
<feature type="region of interest" description="Disordered" evidence="2">
    <location>
        <begin position="20"/>
        <end position="87"/>
    </location>
</feature>
<organism evidence="3 4">
    <name type="scientific">Cannabis sativa</name>
    <name type="common">Hemp</name>
    <name type="synonym">Marijuana</name>
    <dbReference type="NCBI Taxonomy" id="3483"/>
    <lineage>
        <taxon>Eukaryota</taxon>
        <taxon>Viridiplantae</taxon>
        <taxon>Streptophyta</taxon>
        <taxon>Embryophyta</taxon>
        <taxon>Tracheophyta</taxon>
        <taxon>Spermatophyta</taxon>
        <taxon>Magnoliopsida</taxon>
        <taxon>eudicotyledons</taxon>
        <taxon>Gunneridae</taxon>
        <taxon>Pentapetalae</taxon>
        <taxon>rosids</taxon>
        <taxon>fabids</taxon>
        <taxon>Rosales</taxon>
        <taxon>Cannabaceae</taxon>
        <taxon>Cannabis</taxon>
    </lineage>
</organism>
<evidence type="ECO:0000256" key="2">
    <source>
        <dbReference type="SAM" id="MobiDB-lite"/>
    </source>
</evidence>
<feature type="coiled-coil region" evidence="1">
    <location>
        <begin position="93"/>
        <end position="120"/>
    </location>
</feature>
<dbReference type="Gramene" id="evm.model.03.374">
    <property type="protein sequence ID" value="cds.evm.model.03.374"/>
    <property type="gene ID" value="evm.TU.03.374"/>
</dbReference>
<protein>
    <submittedName>
        <fullName evidence="3">Uncharacterized protein</fullName>
    </submittedName>
</protein>
<feature type="compositionally biased region" description="Basic and acidic residues" evidence="2">
    <location>
        <begin position="47"/>
        <end position="65"/>
    </location>
</feature>
<feature type="compositionally biased region" description="Low complexity" evidence="2">
    <location>
        <begin position="294"/>
        <end position="306"/>
    </location>
</feature>
<reference evidence="3" key="2">
    <citation type="submission" date="2021-03" db="UniProtKB">
        <authorList>
            <consortium name="EnsemblPlants"/>
        </authorList>
    </citation>
    <scope>IDENTIFICATION</scope>
</reference>
<keyword evidence="4" id="KW-1185">Reference proteome</keyword>
<feature type="region of interest" description="Disordered" evidence="2">
    <location>
        <begin position="294"/>
        <end position="314"/>
    </location>
</feature>
<proteinExistence type="predicted"/>
<dbReference type="Proteomes" id="UP000596661">
    <property type="component" value="Chromosome 3"/>
</dbReference>
<evidence type="ECO:0000313" key="3">
    <source>
        <dbReference type="EnsemblPlants" id="cds.evm.model.03.374"/>
    </source>
</evidence>
<feature type="compositionally biased region" description="Basic and acidic residues" evidence="2">
    <location>
        <begin position="72"/>
        <end position="87"/>
    </location>
</feature>